<dbReference type="EC" id="5.2.1.8" evidence="4"/>
<keyword evidence="5" id="KW-0472">Membrane</keyword>
<keyword evidence="8" id="KW-1185">Reference proteome</keyword>
<dbReference type="PANTHER" id="PTHR45625:SF4">
    <property type="entry name" value="PEPTIDYLPROLYL ISOMERASE DOMAIN AND WD REPEAT-CONTAINING PROTEIN 1"/>
    <property type="match status" value="1"/>
</dbReference>
<reference evidence="7 8" key="1">
    <citation type="submission" date="2006-09" db="EMBL/GenBank/DDBJ databases">
        <authorList>
            <person name="Emerson D."/>
            <person name="Ferriera S."/>
            <person name="Johnson J."/>
            <person name="Kravitz S."/>
            <person name="Halpern A."/>
            <person name="Remington K."/>
            <person name="Beeson K."/>
            <person name="Tran B."/>
            <person name="Rogers Y.-H."/>
            <person name="Friedman R."/>
            <person name="Venter J.C."/>
        </authorList>
    </citation>
    <scope>NUCLEOTIDE SEQUENCE [LARGE SCALE GENOMIC DNA]</scope>
    <source>
        <strain evidence="7 8">PV-1</strain>
    </source>
</reference>
<dbReference type="GO" id="GO:0003755">
    <property type="term" value="F:peptidyl-prolyl cis-trans isomerase activity"/>
    <property type="evidence" value="ECO:0007669"/>
    <property type="project" value="UniProtKB-UniRule"/>
</dbReference>
<gene>
    <name evidence="7" type="ORF">SPV1_07621</name>
</gene>
<dbReference type="RefSeq" id="WP_009849048.1">
    <property type="nucleotide sequence ID" value="NZ_DS022294.1"/>
</dbReference>
<dbReference type="OrthoDB" id="9807797at2"/>
<evidence type="ECO:0000256" key="5">
    <source>
        <dbReference type="SAM" id="Phobius"/>
    </source>
</evidence>
<dbReference type="FunCoup" id="Q0EZ78">
    <property type="interactions" value="429"/>
</dbReference>
<organism evidence="7 8">
    <name type="scientific">Mariprofundus ferrooxydans PV-1</name>
    <dbReference type="NCBI Taxonomy" id="314345"/>
    <lineage>
        <taxon>Bacteria</taxon>
        <taxon>Pseudomonadati</taxon>
        <taxon>Pseudomonadota</taxon>
        <taxon>Candidatius Mariprofundia</taxon>
        <taxon>Mariprofundales</taxon>
        <taxon>Mariprofundaceae</taxon>
        <taxon>Mariprofundus</taxon>
    </lineage>
</organism>
<dbReference type="EMBL" id="AATS01000007">
    <property type="protein sequence ID" value="EAU54546.1"/>
    <property type="molecule type" value="Genomic_DNA"/>
</dbReference>
<evidence type="ECO:0000256" key="1">
    <source>
        <dbReference type="ARBA" id="ARBA00007365"/>
    </source>
</evidence>
<dbReference type="Gene3D" id="2.40.100.10">
    <property type="entry name" value="Cyclophilin-like"/>
    <property type="match status" value="1"/>
</dbReference>
<keyword evidence="5" id="KW-1133">Transmembrane helix</keyword>
<dbReference type="Proteomes" id="UP000005297">
    <property type="component" value="Unassembled WGS sequence"/>
</dbReference>
<keyword evidence="2 4" id="KW-0697">Rotamase</keyword>
<dbReference type="PROSITE" id="PS00170">
    <property type="entry name" value="CSA_PPIASE_1"/>
    <property type="match status" value="1"/>
</dbReference>
<comment type="function">
    <text evidence="4">PPIases accelerate the folding of proteins. It catalyzes the cis-trans isomerization of proline imidic peptide bonds in oligopeptides.</text>
</comment>
<dbReference type="InterPro" id="IPR044666">
    <property type="entry name" value="Cyclophilin_A-like"/>
</dbReference>
<keyword evidence="3 4" id="KW-0413">Isomerase</keyword>
<dbReference type="AlphaFoldDB" id="Q0EZ78"/>
<evidence type="ECO:0000313" key="8">
    <source>
        <dbReference type="Proteomes" id="UP000005297"/>
    </source>
</evidence>
<evidence type="ECO:0000256" key="2">
    <source>
        <dbReference type="ARBA" id="ARBA00023110"/>
    </source>
</evidence>
<dbReference type="eggNOG" id="COG0652">
    <property type="taxonomic scope" value="Bacteria"/>
</dbReference>
<evidence type="ECO:0000313" key="7">
    <source>
        <dbReference type="EMBL" id="EAU54546.1"/>
    </source>
</evidence>
<dbReference type="STRING" id="314344.AL013_00375"/>
<evidence type="ECO:0000256" key="3">
    <source>
        <dbReference type="ARBA" id="ARBA00023235"/>
    </source>
</evidence>
<dbReference type="Pfam" id="PF00160">
    <property type="entry name" value="Pro_isomerase"/>
    <property type="match status" value="1"/>
</dbReference>
<comment type="similarity">
    <text evidence="1 4">Belongs to the cyclophilin-type PPIase family.</text>
</comment>
<feature type="transmembrane region" description="Helical" evidence="5">
    <location>
        <begin position="16"/>
        <end position="34"/>
    </location>
</feature>
<feature type="domain" description="PPIase cyclophilin-type" evidence="6">
    <location>
        <begin position="68"/>
        <end position="202"/>
    </location>
</feature>
<comment type="catalytic activity">
    <reaction evidence="4">
        <text>[protein]-peptidylproline (omega=180) = [protein]-peptidylproline (omega=0)</text>
        <dbReference type="Rhea" id="RHEA:16237"/>
        <dbReference type="Rhea" id="RHEA-COMP:10747"/>
        <dbReference type="Rhea" id="RHEA-COMP:10748"/>
        <dbReference type="ChEBI" id="CHEBI:83833"/>
        <dbReference type="ChEBI" id="CHEBI:83834"/>
        <dbReference type="EC" id="5.2.1.8"/>
    </reaction>
</comment>
<name>Q0EZ78_9PROT</name>
<evidence type="ECO:0000259" key="6">
    <source>
        <dbReference type="PROSITE" id="PS50072"/>
    </source>
</evidence>
<protein>
    <recommendedName>
        <fullName evidence="4">Peptidyl-prolyl cis-trans isomerase</fullName>
        <shortName evidence="4">PPIase</shortName>
        <ecNumber evidence="4">5.2.1.8</ecNumber>
    </recommendedName>
</protein>
<comment type="caution">
    <text evidence="7">The sequence shown here is derived from an EMBL/GenBank/DDBJ whole genome shotgun (WGS) entry which is preliminary data.</text>
</comment>
<dbReference type="HOGENOM" id="CLU_012062_16_0_0"/>
<sequence length="202" mass="21705">MTEQQDKIKSLKKKNGIIIVISLALIAVAGLINANQSSTAEESSVGLLSKAPKAGDKDIPAGNHVRIETKNGSFLIELYPDDAPNTVANFKVLAAKGFYDGLTFHRVITGFMAQGGDPKGNGTGGPGYKVKAEFNDRKHQRGTVAMARSSDPDSAGSQFYICYGPQPHLDHHYTIFGQVVEGMDVVDQIRQGDTMNKVSVEP</sequence>
<dbReference type="InterPro" id="IPR029000">
    <property type="entry name" value="Cyclophilin-like_dom_sf"/>
</dbReference>
<dbReference type="SUPFAM" id="SSF50891">
    <property type="entry name" value="Cyclophilin-like"/>
    <property type="match status" value="1"/>
</dbReference>
<evidence type="ECO:0000256" key="4">
    <source>
        <dbReference type="RuleBase" id="RU363019"/>
    </source>
</evidence>
<dbReference type="InParanoid" id="Q0EZ78"/>
<dbReference type="PRINTS" id="PR00153">
    <property type="entry name" value="CSAPPISMRASE"/>
</dbReference>
<proteinExistence type="inferred from homology"/>
<dbReference type="InterPro" id="IPR002130">
    <property type="entry name" value="Cyclophilin-type_PPIase_dom"/>
</dbReference>
<accession>Q0EZ78</accession>
<dbReference type="PROSITE" id="PS50072">
    <property type="entry name" value="CSA_PPIASE_2"/>
    <property type="match status" value="1"/>
</dbReference>
<keyword evidence="5" id="KW-0812">Transmembrane</keyword>
<dbReference type="CDD" id="cd00317">
    <property type="entry name" value="cyclophilin"/>
    <property type="match status" value="1"/>
</dbReference>
<dbReference type="GO" id="GO:0006457">
    <property type="term" value="P:protein folding"/>
    <property type="evidence" value="ECO:0007669"/>
    <property type="project" value="InterPro"/>
</dbReference>
<dbReference type="InterPro" id="IPR020892">
    <property type="entry name" value="Cyclophilin-type_PPIase_CS"/>
</dbReference>
<dbReference type="PANTHER" id="PTHR45625">
    <property type="entry name" value="PEPTIDYL-PROLYL CIS-TRANS ISOMERASE-RELATED"/>
    <property type="match status" value="1"/>
</dbReference>